<dbReference type="Gene3D" id="1.10.260.40">
    <property type="entry name" value="lambda repressor-like DNA-binding domains"/>
    <property type="match status" value="1"/>
</dbReference>
<sequence>MDDLDRNFDHAIGVNLKRLRNLRSLTLDQLADVSGVSRAMISRIERAEASPSALLLAKLCAALGTTLSDFFADADRPADPLSRHGDQPVWRDPETGYIRRAVSPAGVGSNVDIVSVRFPAGARIFFPPEPGSAGTRQYLWVLEGALDVRVGDRDYRLETGDCLFMDIAITHAFENLTAEDVRYAVIIERGA</sequence>
<dbReference type="InterPro" id="IPR014710">
    <property type="entry name" value="RmlC-like_jellyroll"/>
</dbReference>
<dbReference type="OrthoDB" id="189170at2"/>
<dbReference type="Pfam" id="PF07883">
    <property type="entry name" value="Cupin_2"/>
    <property type="match status" value="1"/>
</dbReference>
<dbReference type="GO" id="GO:0003700">
    <property type="term" value="F:DNA-binding transcription factor activity"/>
    <property type="evidence" value="ECO:0007669"/>
    <property type="project" value="TreeGrafter"/>
</dbReference>
<keyword evidence="1" id="KW-0238">DNA-binding</keyword>
<dbReference type="PANTHER" id="PTHR46797:SF10">
    <property type="entry name" value="BLR1115 PROTEIN"/>
    <property type="match status" value="1"/>
</dbReference>
<dbReference type="Gene3D" id="2.60.120.10">
    <property type="entry name" value="Jelly Rolls"/>
    <property type="match status" value="1"/>
</dbReference>
<dbReference type="SMART" id="SM00530">
    <property type="entry name" value="HTH_XRE"/>
    <property type="match status" value="1"/>
</dbReference>
<feature type="domain" description="HTH cro/C1-type" evidence="2">
    <location>
        <begin position="16"/>
        <end position="70"/>
    </location>
</feature>
<gene>
    <name evidence="3" type="ORF">FJU08_15975</name>
</gene>
<evidence type="ECO:0000313" key="4">
    <source>
        <dbReference type="Proteomes" id="UP000318801"/>
    </source>
</evidence>
<evidence type="ECO:0000313" key="3">
    <source>
        <dbReference type="EMBL" id="TPW28825.1"/>
    </source>
</evidence>
<dbReference type="CDD" id="cd02209">
    <property type="entry name" value="cupin_XRE_C"/>
    <property type="match status" value="1"/>
</dbReference>
<reference evidence="3 4" key="1">
    <citation type="submission" date="2019-06" db="EMBL/GenBank/DDBJ databases">
        <authorList>
            <person name="Li M."/>
        </authorList>
    </citation>
    <scope>NUCLEOTIDE SEQUENCE [LARGE SCALE GENOMIC DNA]</scope>
    <source>
        <strain evidence="3 4">BGMRC2036</strain>
    </source>
</reference>
<proteinExistence type="predicted"/>
<dbReference type="GO" id="GO:0005829">
    <property type="term" value="C:cytosol"/>
    <property type="evidence" value="ECO:0007669"/>
    <property type="project" value="TreeGrafter"/>
</dbReference>
<dbReference type="AlphaFoldDB" id="A0A506U794"/>
<dbReference type="InterPro" id="IPR013096">
    <property type="entry name" value="Cupin_2"/>
</dbReference>
<protein>
    <submittedName>
        <fullName evidence="3">XRE family transcriptional regulator</fullName>
    </submittedName>
</protein>
<dbReference type="RefSeq" id="WP_141150024.1">
    <property type="nucleotide sequence ID" value="NZ_VHLG01000011.1"/>
</dbReference>
<keyword evidence="4" id="KW-1185">Reference proteome</keyword>
<dbReference type="InterPro" id="IPR001387">
    <property type="entry name" value="Cro/C1-type_HTH"/>
</dbReference>
<dbReference type="GO" id="GO:0003677">
    <property type="term" value="F:DNA binding"/>
    <property type="evidence" value="ECO:0007669"/>
    <property type="project" value="UniProtKB-KW"/>
</dbReference>
<dbReference type="PANTHER" id="PTHR46797">
    <property type="entry name" value="HTH-TYPE TRANSCRIPTIONAL REGULATOR"/>
    <property type="match status" value="1"/>
</dbReference>
<dbReference type="CDD" id="cd00093">
    <property type="entry name" value="HTH_XRE"/>
    <property type="match status" value="1"/>
</dbReference>
<name>A0A506U794_9HYPH</name>
<evidence type="ECO:0000259" key="2">
    <source>
        <dbReference type="PROSITE" id="PS50943"/>
    </source>
</evidence>
<dbReference type="EMBL" id="VHLG01000011">
    <property type="protein sequence ID" value="TPW28825.1"/>
    <property type="molecule type" value="Genomic_DNA"/>
</dbReference>
<dbReference type="PROSITE" id="PS50943">
    <property type="entry name" value="HTH_CROC1"/>
    <property type="match status" value="1"/>
</dbReference>
<evidence type="ECO:0000256" key="1">
    <source>
        <dbReference type="ARBA" id="ARBA00023125"/>
    </source>
</evidence>
<dbReference type="Proteomes" id="UP000318801">
    <property type="component" value="Unassembled WGS sequence"/>
</dbReference>
<accession>A0A506U794</accession>
<comment type="caution">
    <text evidence="3">The sequence shown here is derived from an EMBL/GenBank/DDBJ whole genome shotgun (WGS) entry which is preliminary data.</text>
</comment>
<dbReference type="InterPro" id="IPR011051">
    <property type="entry name" value="RmlC_Cupin_sf"/>
</dbReference>
<dbReference type="SUPFAM" id="SSF51182">
    <property type="entry name" value="RmlC-like cupins"/>
    <property type="match status" value="1"/>
</dbReference>
<dbReference type="InterPro" id="IPR050807">
    <property type="entry name" value="TransReg_Diox_bact_type"/>
</dbReference>
<organism evidence="3 4">
    <name type="scientific">Martelella alba</name>
    <dbReference type="NCBI Taxonomy" id="2590451"/>
    <lineage>
        <taxon>Bacteria</taxon>
        <taxon>Pseudomonadati</taxon>
        <taxon>Pseudomonadota</taxon>
        <taxon>Alphaproteobacteria</taxon>
        <taxon>Hyphomicrobiales</taxon>
        <taxon>Aurantimonadaceae</taxon>
        <taxon>Martelella</taxon>
    </lineage>
</organism>
<dbReference type="InterPro" id="IPR010982">
    <property type="entry name" value="Lambda_DNA-bd_dom_sf"/>
</dbReference>
<dbReference type="Pfam" id="PF01381">
    <property type="entry name" value="HTH_3"/>
    <property type="match status" value="1"/>
</dbReference>
<dbReference type="SUPFAM" id="SSF47413">
    <property type="entry name" value="lambda repressor-like DNA-binding domains"/>
    <property type="match status" value="1"/>
</dbReference>